<evidence type="ECO:0000313" key="2">
    <source>
        <dbReference type="Proteomes" id="UP000315017"/>
    </source>
</evidence>
<sequence length="63" mass="7151">MTQAELNQAVADATGESLRTIRRRGFSVVTPLQVFDPDQNDDYSLPSIVDWDVLERQQRCRAA</sequence>
<reference evidence="1 2" key="1">
    <citation type="submission" date="2019-02" db="EMBL/GenBank/DDBJ databases">
        <title>Deep-cultivation of Planctomycetes and their phenomic and genomic characterization uncovers novel biology.</title>
        <authorList>
            <person name="Wiegand S."/>
            <person name="Jogler M."/>
            <person name="Boedeker C."/>
            <person name="Pinto D."/>
            <person name="Vollmers J."/>
            <person name="Rivas-Marin E."/>
            <person name="Kohn T."/>
            <person name="Peeters S.H."/>
            <person name="Heuer A."/>
            <person name="Rast P."/>
            <person name="Oberbeckmann S."/>
            <person name="Bunk B."/>
            <person name="Jeske O."/>
            <person name="Meyerdierks A."/>
            <person name="Storesund J.E."/>
            <person name="Kallscheuer N."/>
            <person name="Luecker S."/>
            <person name="Lage O.M."/>
            <person name="Pohl T."/>
            <person name="Merkel B.J."/>
            <person name="Hornburger P."/>
            <person name="Mueller R.-W."/>
            <person name="Bruemmer F."/>
            <person name="Labrenz M."/>
            <person name="Spormann A.M."/>
            <person name="Op den Camp H."/>
            <person name="Overmann J."/>
            <person name="Amann R."/>
            <person name="Jetten M.S.M."/>
            <person name="Mascher T."/>
            <person name="Medema M.H."/>
            <person name="Devos D.P."/>
            <person name="Kaster A.-K."/>
            <person name="Ovreas L."/>
            <person name="Rohde M."/>
            <person name="Galperin M.Y."/>
            <person name="Jogler C."/>
        </authorList>
    </citation>
    <scope>NUCLEOTIDE SEQUENCE [LARGE SCALE GENOMIC DNA]</scope>
    <source>
        <strain evidence="1 2">ETA_A8</strain>
    </source>
</reference>
<name>A0A517YMA4_9BACT</name>
<dbReference type="AlphaFoldDB" id="A0A517YMA4"/>
<proteinExistence type="predicted"/>
<organism evidence="1 2">
    <name type="scientific">Anatilimnocola aggregata</name>
    <dbReference type="NCBI Taxonomy" id="2528021"/>
    <lineage>
        <taxon>Bacteria</taxon>
        <taxon>Pseudomonadati</taxon>
        <taxon>Planctomycetota</taxon>
        <taxon>Planctomycetia</taxon>
        <taxon>Pirellulales</taxon>
        <taxon>Pirellulaceae</taxon>
        <taxon>Anatilimnocola</taxon>
    </lineage>
</organism>
<dbReference type="OrthoDB" id="281889at2"/>
<dbReference type="EMBL" id="CP036274">
    <property type="protein sequence ID" value="QDU31352.1"/>
    <property type="molecule type" value="Genomic_DNA"/>
</dbReference>
<accession>A0A517YMA4</accession>
<gene>
    <name evidence="1" type="ORF">ETAA8_65070</name>
</gene>
<evidence type="ECO:0000313" key="1">
    <source>
        <dbReference type="EMBL" id="QDU31352.1"/>
    </source>
</evidence>
<dbReference type="RefSeq" id="WP_145098340.1">
    <property type="nucleotide sequence ID" value="NZ_CP036274.1"/>
</dbReference>
<keyword evidence="2" id="KW-1185">Reference proteome</keyword>
<dbReference type="Proteomes" id="UP000315017">
    <property type="component" value="Chromosome"/>
</dbReference>
<protein>
    <submittedName>
        <fullName evidence="1">Uncharacterized protein</fullName>
    </submittedName>
</protein>
<dbReference type="KEGG" id="aagg:ETAA8_65070"/>